<evidence type="ECO:0000313" key="2">
    <source>
        <dbReference type="Proteomes" id="UP000006327"/>
    </source>
</evidence>
<comment type="caution">
    <text evidence="1">The sequence shown here is derived from an EMBL/GenBank/DDBJ whole genome shotgun (WGS) entry which is preliminary data.</text>
</comment>
<dbReference type="AlphaFoldDB" id="K6XD94"/>
<dbReference type="EMBL" id="BAEO01000020">
    <property type="protein sequence ID" value="GAC18619.1"/>
    <property type="molecule type" value="Genomic_DNA"/>
</dbReference>
<name>K6XD94_9ALTE</name>
<sequence>MSLVLADTSGVTTNMQSINKIDILYVIENGWPFIFTMCLCN</sequence>
<gene>
    <name evidence="1" type="ORF">GARC_1647</name>
</gene>
<dbReference type="Proteomes" id="UP000006327">
    <property type="component" value="Unassembled WGS sequence"/>
</dbReference>
<protein>
    <submittedName>
        <fullName evidence="1">Uncharacterized protein</fullName>
    </submittedName>
</protein>
<evidence type="ECO:0000313" key="1">
    <source>
        <dbReference type="EMBL" id="GAC18619.1"/>
    </source>
</evidence>
<keyword evidence="2" id="KW-1185">Reference proteome</keyword>
<proteinExistence type="predicted"/>
<accession>K6XD94</accession>
<organism evidence="1 2">
    <name type="scientific">Paraglaciecola arctica BSs20135</name>
    <dbReference type="NCBI Taxonomy" id="493475"/>
    <lineage>
        <taxon>Bacteria</taxon>
        <taxon>Pseudomonadati</taxon>
        <taxon>Pseudomonadota</taxon>
        <taxon>Gammaproteobacteria</taxon>
        <taxon>Alteromonadales</taxon>
        <taxon>Alteromonadaceae</taxon>
        <taxon>Paraglaciecola</taxon>
    </lineage>
</organism>
<reference evidence="1 2" key="1">
    <citation type="journal article" date="2017" name="Antonie Van Leeuwenhoek">
        <title>Rhizobium rhizosphaerae sp. nov., a novel species isolated from rice rhizosphere.</title>
        <authorList>
            <person name="Zhao J.J."/>
            <person name="Zhang J."/>
            <person name="Zhang R.J."/>
            <person name="Zhang C.W."/>
            <person name="Yin H.Q."/>
            <person name="Zhang X.X."/>
        </authorList>
    </citation>
    <scope>NUCLEOTIDE SEQUENCE [LARGE SCALE GENOMIC DNA]</scope>
    <source>
        <strain evidence="1 2">BSs20135</strain>
    </source>
</reference>